<feature type="domain" description="Transcriptional repressor PaaX-like C-terminal" evidence="2">
    <location>
        <begin position="193"/>
        <end position="275"/>
    </location>
</feature>
<dbReference type="Gene3D" id="1.10.10.10">
    <property type="entry name" value="Winged helix-like DNA-binding domain superfamily/Winged helix DNA-binding domain"/>
    <property type="match status" value="1"/>
</dbReference>
<comment type="caution">
    <text evidence="4">The sequence shown here is derived from an EMBL/GenBank/DDBJ whole genome shotgun (WGS) entry which is preliminary data.</text>
</comment>
<accession>A0ABV7X9Y7</accession>
<feature type="domain" description="Transcriptional repressor PaaX-like N-terminal" evidence="1">
    <location>
        <begin position="28"/>
        <end position="83"/>
    </location>
</feature>
<dbReference type="Pfam" id="PF08223">
    <property type="entry name" value="PaaX_C"/>
    <property type="match status" value="1"/>
</dbReference>
<dbReference type="EMBL" id="JBHRXV010000009">
    <property type="protein sequence ID" value="MFC3712939.1"/>
    <property type="molecule type" value="Genomic_DNA"/>
</dbReference>
<feature type="domain" description="Transcriptional repressor PaaX-like central Cas2-like" evidence="3">
    <location>
        <begin position="109"/>
        <end position="170"/>
    </location>
</feature>
<dbReference type="Gene3D" id="1.20.58.1460">
    <property type="match status" value="1"/>
</dbReference>
<evidence type="ECO:0000313" key="4">
    <source>
        <dbReference type="EMBL" id="MFC3712939.1"/>
    </source>
</evidence>
<name>A0ABV7X9Y7_9SPHN</name>
<evidence type="ECO:0000259" key="1">
    <source>
        <dbReference type="Pfam" id="PF07848"/>
    </source>
</evidence>
<evidence type="ECO:0000259" key="2">
    <source>
        <dbReference type="Pfam" id="PF08223"/>
    </source>
</evidence>
<dbReference type="Pfam" id="PF20803">
    <property type="entry name" value="PaaX_M"/>
    <property type="match status" value="1"/>
</dbReference>
<gene>
    <name evidence="4" type="ORF">ACFOMD_10175</name>
</gene>
<dbReference type="PANTHER" id="PTHR30319">
    <property type="entry name" value="PHENYLACETIC ACID REGULATOR-RELATED TRANSCRIPTIONAL REPRESSOR"/>
    <property type="match status" value="1"/>
</dbReference>
<dbReference type="InterPro" id="IPR012906">
    <property type="entry name" value="PaaX-like_N"/>
</dbReference>
<dbReference type="InterPro" id="IPR036388">
    <property type="entry name" value="WH-like_DNA-bd_sf"/>
</dbReference>
<organism evidence="4 5">
    <name type="scientific">Sphingoaurantiacus capsulatus</name>
    <dbReference type="NCBI Taxonomy" id="1771310"/>
    <lineage>
        <taxon>Bacteria</taxon>
        <taxon>Pseudomonadati</taxon>
        <taxon>Pseudomonadota</taxon>
        <taxon>Alphaproteobacteria</taxon>
        <taxon>Sphingomonadales</taxon>
        <taxon>Sphingosinicellaceae</taxon>
        <taxon>Sphingoaurantiacus</taxon>
    </lineage>
</organism>
<dbReference type="InterPro" id="IPR013225">
    <property type="entry name" value="PaaX_C"/>
</dbReference>
<dbReference type="RefSeq" id="WP_380860804.1">
    <property type="nucleotide sequence ID" value="NZ_JBHRXV010000009.1"/>
</dbReference>
<dbReference type="PANTHER" id="PTHR30319:SF1">
    <property type="entry name" value="TRANSCRIPTIONAL REPRESSOR PAAX"/>
    <property type="match status" value="1"/>
</dbReference>
<evidence type="ECO:0000313" key="5">
    <source>
        <dbReference type="Proteomes" id="UP001595615"/>
    </source>
</evidence>
<evidence type="ECO:0000259" key="3">
    <source>
        <dbReference type="Pfam" id="PF20803"/>
    </source>
</evidence>
<keyword evidence="5" id="KW-1185">Reference proteome</keyword>
<protein>
    <submittedName>
        <fullName evidence="4">PaaX family transcriptional regulator C-terminal domain-containing protein</fullName>
    </submittedName>
</protein>
<dbReference type="InterPro" id="IPR048846">
    <property type="entry name" value="PaaX-like_central"/>
</dbReference>
<dbReference type="Pfam" id="PF07848">
    <property type="entry name" value="PaaX"/>
    <property type="match status" value="1"/>
</dbReference>
<dbReference type="Proteomes" id="UP001595615">
    <property type="component" value="Unassembled WGS sequence"/>
</dbReference>
<dbReference type="PIRSF" id="PIRSF020623">
    <property type="entry name" value="PaaX"/>
    <property type="match status" value="1"/>
</dbReference>
<sequence length="282" mass="30686">MSRAPLKLAEIATARPRSRDGSAQGLLLVLLGLFLWRQPPVKTAVLIAALEALGLTENAARKAIHRLTQDGIAAATREGREASLSIAPAGEALFEEGNAQVFGFDGERADWDGRWLVLSVSVPESQRMNRHYLQSRLAWLGMGSPVPGIWISPHAGAPIHPVIEKLGLGTLASSWVGGFGPVGDEAAMVRQAWDIDGLAALYAEFIARFGKLAPVGDAERFVAYVQLVQAWRRFPFIDPKLPARFLPDPWIGRDAAALMRDRRGAWGPAAQRYWDALRRGGA</sequence>
<dbReference type="InterPro" id="IPR011965">
    <property type="entry name" value="PaaX_trns_reg"/>
</dbReference>
<dbReference type="Gene3D" id="3.30.70.2650">
    <property type="match status" value="1"/>
</dbReference>
<proteinExistence type="predicted"/>
<reference evidence="5" key="1">
    <citation type="journal article" date="2019" name="Int. J. Syst. Evol. Microbiol.">
        <title>The Global Catalogue of Microorganisms (GCM) 10K type strain sequencing project: providing services to taxonomists for standard genome sequencing and annotation.</title>
        <authorList>
            <consortium name="The Broad Institute Genomics Platform"/>
            <consortium name="The Broad Institute Genome Sequencing Center for Infectious Disease"/>
            <person name="Wu L."/>
            <person name="Ma J."/>
        </authorList>
    </citation>
    <scope>NUCLEOTIDE SEQUENCE [LARGE SCALE GENOMIC DNA]</scope>
    <source>
        <strain evidence="5">KCTC 42644</strain>
    </source>
</reference>